<keyword evidence="1" id="KW-1133">Transmembrane helix</keyword>
<sequence length="84" mass="9553">MNCNLFVYILYSACLCRYFSIASVPPWCELDRYSLSRFASLTRRLLHPPPSVLFLLCLLALLQLILPSWYRGCDTSGNIHGATP</sequence>
<evidence type="ECO:0000313" key="2">
    <source>
        <dbReference type="EMBL" id="MPD03121.1"/>
    </source>
</evidence>
<protein>
    <submittedName>
        <fullName evidence="2">Uncharacterized protein</fullName>
    </submittedName>
</protein>
<accession>A0A5B7K201</accession>
<keyword evidence="3" id="KW-1185">Reference proteome</keyword>
<reference evidence="2 3" key="1">
    <citation type="submission" date="2019-05" db="EMBL/GenBank/DDBJ databases">
        <title>Another draft genome of Portunus trituberculatus and its Hox gene families provides insights of decapod evolution.</title>
        <authorList>
            <person name="Jeong J.-H."/>
            <person name="Song I."/>
            <person name="Kim S."/>
            <person name="Choi T."/>
            <person name="Kim D."/>
            <person name="Ryu S."/>
            <person name="Kim W."/>
        </authorList>
    </citation>
    <scope>NUCLEOTIDE SEQUENCE [LARGE SCALE GENOMIC DNA]</scope>
    <source>
        <tissue evidence="2">Muscle</tissue>
    </source>
</reference>
<feature type="transmembrane region" description="Helical" evidence="1">
    <location>
        <begin position="51"/>
        <end position="70"/>
    </location>
</feature>
<gene>
    <name evidence="2" type="ORF">E2C01_098742</name>
</gene>
<evidence type="ECO:0000313" key="3">
    <source>
        <dbReference type="Proteomes" id="UP000324222"/>
    </source>
</evidence>
<feature type="transmembrane region" description="Helical" evidence="1">
    <location>
        <begin position="6"/>
        <end position="30"/>
    </location>
</feature>
<organism evidence="2 3">
    <name type="scientific">Portunus trituberculatus</name>
    <name type="common">Swimming crab</name>
    <name type="synonym">Neptunus trituberculatus</name>
    <dbReference type="NCBI Taxonomy" id="210409"/>
    <lineage>
        <taxon>Eukaryota</taxon>
        <taxon>Metazoa</taxon>
        <taxon>Ecdysozoa</taxon>
        <taxon>Arthropoda</taxon>
        <taxon>Crustacea</taxon>
        <taxon>Multicrustacea</taxon>
        <taxon>Malacostraca</taxon>
        <taxon>Eumalacostraca</taxon>
        <taxon>Eucarida</taxon>
        <taxon>Decapoda</taxon>
        <taxon>Pleocyemata</taxon>
        <taxon>Brachyura</taxon>
        <taxon>Eubrachyura</taxon>
        <taxon>Portunoidea</taxon>
        <taxon>Portunidae</taxon>
        <taxon>Portuninae</taxon>
        <taxon>Portunus</taxon>
    </lineage>
</organism>
<dbReference type="Proteomes" id="UP000324222">
    <property type="component" value="Unassembled WGS sequence"/>
</dbReference>
<dbReference type="AlphaFoldDB" id="A0A5B7K201"/>
<dbReference type="EMBL" id="VSRR010134734">
    <property type="protein sequence ID" value="MPD03121.1"/>
    <property type="molecule type" value="Genomic_DNA"/>
</dbReference>
<name>A0A5B7K201_PORTR</name>
<evidence type="ECO:0000256" key="1">
    <source>
        <dbReference type="SAM" id="Phobius"/>
    </source>
</evidence>
<proteinExistence type="predicted"/>
<keyword evidence="1" id="KW-0472">Membrane</keyword>
<comment type="caution">
    <text evidence="2">The sequence shown here is derived from an EMBL/GenBank/DDBJ whole genome shotgun (WGS) entry which is preliminary data.</text>
</comment>
<keyword evidence="1" id="KW-0812">Transmembrane</keyword>